<dbReference type="VEuPathDB" id="TriTrypDB:LMJFC_090005300"/>
<dbReference type="RefSeq" id="XP_001681164.1">
    <property type="nucleotide sequence ID" value="XM_001681112.1"/>
</dbReference>
<dbReference type="OMA" id="GAKEWEC"/>
<reference evidence="1 2" key="2">
    <citation type="journal article" date="2011" name="Genome Res.">
        <title>Chromosome and gene copy number variation allow major structural change between species and strains of Leishmania.</title>
        <authorList>
            <person name="Rogers M.B."/>
            <person name="Hilley J.D."/>
            <person name="Dickens N.J."/>
            <person name="Wilkes J."/>
            <person name="Bates P.A."/>
            <person name="Depledge D.P."/>
            <person name="Harris D."/>
            <person name="Her Y."/>
            <person name="Herzyk P."/>
            <person name="Imamura H."/>
            <person name="Otto T.D."/>
            <person name="Sanders M."/>
            <person name="Seeger K."/>
            <person name="Dujardin J.C."/>
            <person name="Berriman M."/>
            <person name="Smith D.F."/>
            <person name="Hertz-Fowler C."/>
            <person name="Mottram J.C."/>
        </authorList>
    </citation>
    <scope>NUCLEOTIDE SEQUENCE [LARGE SCALE GENOMIC DNA]</scope>
    <source>
        <strain evidence="2">MHOM/IL/81/Friedlin</strain>
    </source>
</reference>
<reference evidence="1 2" key="1">
    <citation type="journal article" date="2005" name="Science">
        <title>The genome of the kinetoplastid parasite, Leishmania major.</title>
        <authorList>
            <person name="Ivens A.C."/>
            <person name="Peacock C.S."/>
            <person name="Worthey E.A."/>
            <person name="Murphy L."/>
            <person name="Aggarwal G."/>
            <person name="Berriman M."/>
            <person name="Sisk E."/>
            <person name="Rajandream M.A."/>
            <person name="Adlem E."/>
            <person name="Aert R."/>
            <person name="Anupama A."/>
            <person name="Apostolou Z."/>
            <person name="Attipoe P."/>
            <person name="Bason N."/>
            <person name="Bauser C."/>
            <person name="Beck A."/>
            <person name="Beverley S.M."/>
            <person name="Bianchettin G."/>
            <person name="Borzym K."/>
            <person name="Bothe G."/>
            <person name="Bruschi C.V."/>
            <person name="Collins M."/>
            <person name="Cadag E."/>
            <person name="Ciarloni L."/>
            <person name="Clayton C."/>
            <person name="Coulson R.M."/>
            <person name="Cronin A."/>
            <person name="Cruz A.K."/>
            <person name="Davies R.M."/>
            <person name="De Gaudenzi J."/>
            <person name="Dobson D.E."/>
            <person name="Duesterhoeft A."/>
            <person name="Fazelina G."/>
            <person name="Fosker N."/>
            <person name="Frasch A.C."/>
            <person name="Fraser A."/>
            <person name="Fuchs M."/>
            <person name="Gabel C."/>
            <person name="Goble A."/>
            <person name="Goffeau A."/>
            <person name="Harris D."/>
            <person name="Hertz-Fowler C."/>
            <person name="Hilbert H."/>
            <person name="Horn D."/>
            <person name="Huang Y."/>
            <person name="Klages S."/>
            <person name="Knights A."/>
            <person name="Kube M."/>
            <person name="Larke N."/>
            <person name="Litvin L."/>
            <person name="Lord A."/>
            <person name="Louie T."/>
            <person name="Marra M."/>
            <person name="Masuy D."/>
            <person name="Matthews K."/>
            <person name="Michaeli S."/>
            <person name="Mottram J.C."/>
            <person name="Muller-Auer S."/>
            <person name="Munden H."/>
            <person name="Nelson S."/>
            <person name="Norbertczak H."/>
            <person name="Oliver K."/>
            <person name="O'neil S."/>
            <person name="Pentony M."/>
            <person name="Pohl T.M."/>
            <person name="Price C."/>
            <person name="Purnelle B."/>
            <person name="Quail M.A."/>
            <person name="Rabbinowitsch E."/>
            <person name="Reinhardt R."/>
            <person name="Rieger M."/>
            <person name="Rinta J."/>
            <person name="Robben J."/>
            <person name="Robertson L."/>
            <person name="Ruiz J.C."/>
            <person name="Rutter S."/>
            <person name="Saunders D."/>
            <person name="Schafer M."/>
            <person name="Schein J."/>
            <person name="Schwartz D.C."/>
            <person name="Seeger K."/>
            <person name="Seyler A."/>
            <person name="Sharp S."/>
            <person name="Shin H."/>
            <person name="Sivam D."/>
            <person name="Squares R."/>
            <person name="Squares S."/>
            <person name="Tosato V."/>
            <person name="Vogt C."/>
            <person name="Volckaert G."/>
            <person name="Wambutt R."/>
            <person name="Warren T."/>
            <person name="Wedler H."/>
            <person name="Woodward J."/>
            <person name="Zhou S."/>
            <person name="Zimmermann W."/>
            <person name="Smith D.F."/>
            <person name="Blackwell J.M."/>
            <person name="Stuart K.D."/>
            <person name="Barrell B."/>
            <person name="Myler P.J."/>
        </authorList>
    </citation>
    <scope>NUCLEOTIDE SEQUENCE [LARGE SCALE GENOMIC DNA]</scope>
    <source>
        <strain evidence="2">MHOM/IL/81/Friedlin</strain>
    </source>
</reference>
<dbReference type="VEuPathDB" id="TriTrypDB:LmjF.09.0010"/>
<dbReference type="Proteomes" id="UP000000542">
    <property type="component" value="Chromosome 9"/>
</dbReference>
<dbReference type="VEuPathDB" id="TriTrypDB:LMJSD75_090005200"/>
<dbReference type="EMBL" id="FR796405">
    <property type="protein sequence ID" value="CAJ02297.1"/>
    <property type="molecule type" value="Genomic_DNA"/>
</dbReference>
<sequence length="167" mass="19303">MLYSLFSPFPSSVVCTCCWLISPIVFVTRSKLKCSIVSSIQLRCLPDLFLPRHIFVLHRKMASCRTGRLPMPDDPLFNSTHMHGLRHSSRLAGLGMIAVIWIMYEKLRHSHHYITYKGPENPFARIRHRRFPGGAFMFGWGNNGLNRDCGIKEFECWAGYTGKEYTY</sequence>
<dbReference type="VEuPathDB" id="TriTrypDB:LMJLV39_090005200"/>
<organism evidence="1 2">
    <name type="scientific">Leishmania major</name>
    <dbReference type="NCBI Taxonomy" id="5664"/>
    <lineage>
        <taxon>Eukaryota</taxon>
        <taxon>Discoba</taxon>
        <taxon>Euglenozoa</taxon>
        <taxon>Kinetoplastea</taxon>
        <taxon>Metakinetoplastina</taxon>
        <taxon>Trypanosomatida</taxon>
        <taxon>Trypanosomatidae</taxon>
        <taxon>Leishmaniinae</taxon>
        <taxon>Leishmania</taxon>
    </lineage>
</organism>
<dbReference type="GeneID" id="5649424"/>
<accession>Q4QI34</accession>
<dbReference type="AlphaFoldDB" id="Q4QI34"/>
<proteinExistence type="predicted"/>
<dbReference type="HOGENOM" id="CLU_1597613_0_0_1"/>
<protein>
    <submittedName>
        <fullName evidence="1">Uncharacterized protein</fullName>
    </submittedName>
</protein>
<evidence type="ECO:0000313" key="1">
    <source>
        <dbReference type="EMBL" id="CAJ02297.1"/>
    </source>
</evidence>
<evidence type="ECO:0000313" key="2">
    <source>
        <dbReference type="Proteomes" id="UP000000542"/>
    </source>
</evidence>
<dbReference type="KEGG" id="lma:LMJF_09_0010"/>
<name>Q4QI34_LEIMA</name>
<dbReference type="InParanoid" id="Q4QI34"/>
<dbReference type="eggNOG" id="ENOG502RZQA">
    <property type="taxonomic scope" value="Eukaryota"/>
</dbReference>
<keyword evidence="2" id="KW-1185">Reference proteome</keyword>
<gene>
    <name evidence="1" type="ORF">LMJF_09_0010</name>
</gene>